<feature type="chain" id="PRO_5041661281" evidence="1">
    <location>
        <begin position="23"/>
        <end position="134"/>
    </location>
</feature>
<evidence type="ECO:0000313" key="2">
    <source>
        <dbReference type="EMBL" id="MDP0399098.1"/>
    </source>
</evidence>
<keyword evidence="3" id="KW-1185">Reference proteome</keyword>
<dbReference type="AlphaFoldDB" id="A0AA90SMC4"/>
<organism evidence="2 3">
    <name type="scientific">Tsukamurella strandjordii</name>
    <dbReference type="NCBI Taxonomy" id="147577"/>
    <lineage>
        <taxon>Bacteria</taxon>
        <taxon>Bacillati</taxon>
        <taxon>Actinomycetota</taxon>
        <taxon>Actinomycetes</taxon>
        <taxon>Mycobacteriales</taxon>
        <taxon>Tsukamurellaceae</taxon>
        <taxon>Tsukamurella</taxon>
    </lineage>
</organism>
<name>A0AA90SMC4_9ACTN</name>
<evidence type="ECO:0000313" key="3">
    <source>
        <dbReference type="Proteomes" id="UP001178281"/>
    </source>
</evidence>
<dbReference type="InterPro" id="IPR020955">
    <property type="entry name" value="Uncharacterised_Atu4866"/>
</dbReference>
<dbReference type="RefSeq" id="WP_305111816.1">
    <property type="nucleotide sequence ID" value="NZ_BAAAII010000002.1"/>
</dbReference>
<comment type="caution">
    <text evidence="2">The sequence shown here is derived from an EMBL/GenBank/DDBJ whole genome shotgun (WGS) entry which is preliminary data.</text>
</comment>
<accession>A0AA90SMC4</accession>
<dbReference type="EMBL" id="JAUTIX010000005">
    <property type="protein sequence ID" value="MDP0399098.1"/>
    <property type="molecule type" value="Genomic_DNA"/>
</dbReference>
<protein>
    <submittedName>
        <fullName evidence="2">Uncharacterized protein</fullName>
    </submittedName>
</protein>
<keyword evidence="1" id="KW-0732">Signal</keyword>
<evidence type="ECO:0000256" key="1">
    <source>
        <dbReference type="SAM" id="SignalP"/>
    </source>
</evidence>
<feature type="signal peptide" evidence="1">
    <location>
        <begin position="1"/>
        <end position="22"/>
    </location>
</feature>
<dbReference type="Gene3D" id="2.40.128.290">
    <property type="entry name" value="Uncharacterised protein Atu4866, PF11512"/>
    <property type="match status" value="1"/>
</dbReference>
<proteinExistence type="predicted"/>
<dbReference type="PROSITE" id="PS51257">
    <property type="entry name" value="PROKAR_LIPOPROTEIN"/>
    <property type="match status" value="1"/>
</dbReference>
<dbReference type="Pfam" id="PF11512">
    <property type="entry name" value="Atu4866"/>
    <property type="match status" value="1"/>
</dbReference>
<dbReference type="InterPro" id="IPR038646">
    <property type="entry name" value="Atu4866-like_sf"/>
</dbReference>
<gene>
    <name evidence="2" type="ORF">Q7X28_14295</name>
</gene>
<dbReference type="Proteomes" id="UP001178281">
    <property type="component" value="Unassembled WGS sequence"/>
</dbReference>
<sequence length="134" mass="13236">MTVFLRHCTVAVAVLIMGGAAAGCSSGSDSGSSAGTVASTAAASSAPAGSSAASAAAAPIPANVPGTYSNGDWVVRLKADGTWEEDLNGRTNAYGGNYTVDGGTIVLRDRGGSSETATLSGDELKLPSITLRRQ</sequence>
<reference evidence="2" key="1">
    <citation type="submission" date="2023-08" db="EMBL/GenBank/DDBJ databases">
        <title>The draft genome of Tsukamurella strandjordii strain 050030.</title>
        <authorList>
            <person name="Zhao F."/>
            <person name="Feng Y."/>
            <person name="Zong Z."/>
        </authorList>
    </citation>
    <scope>NUCLEOTIDE SEQUENCE</scope>
    <source>
        <strain evidence="2">050030</strain>
    </source>
</reference>